<evidence type="ECO:0000256" key="2">
    <source>
        <dbReference type="ARBA" id="ARBA00022515"/>
    </source>
</evidence>
<feature type="domain" description="SF4 helicase" evidence="14">
    <location>
        <begin position="218"/>
        <end position="483"/>
    </location>
</feature>
<dbReference type="InterPro" id="IPR036185">
    <property type="entry name" value="DNA_heli_DnaB-like_N_sf"/>
</dbReference>
<comment type="function">
    <text evidence="12">The main replicative DNA helicase, it participates in initiation and elongation during chromosome replication. Travels ahead of the DNA replisome, separating dsDNA into templates for DNA synthesis. A processive ATP-dependent 5'-3' DNA helicase it has DNA-dependent ATPase activity.</text>
</comment>
<dbReference type="PROSITE" id="PS51199">
    <property type="entry name" value="SF4_HELICASE"/>
    <property type="match status" value="1"/>
</dbReference>
<dbReference type="GO" id="GO:0042802">
    <property type="term" value="F:identical protein binding"/>
    <property type="evidence" value="ECO:0007669"/>
    <property type="project" value="UniProtKB-ARBA"/>
</dbReference>
<keyword evidence="8 12" id="KW-0238">DNA-binding</keyword>
<evidence type="ECO:0000256" key="13">
    <source>
        <dbReference type="SAM" id="MobiDB-lite"/>
    </source>
</evidence>
<evidence type="ECO:0000256" key="3">
    <source>
        <dbReference type="ARBA" id="ARBA00022705"/>
    </source>
</evidence>
<keyword evidence="4 12" id="KW-0547">Nucleotide-binding</keyword>
<evidence type="ECO:0000313" key="16">
    <source>
        <dbReference type="Proteomes" id="UP000650511"/>
    </source>
</evidence>
<dbReference type="NCBIfam" id="TIGR00665">
    <property type="entry name" value="DnaB"/>
    <property type="match status" value="1"/>
</dbReference>
<evidence type="ECO:0000256" key="6">
    <source>
        <dbReference type="ARBA" id="ARBA00022806"/>
    </source>
</evidence>
<comment type="catalytic activity">
    <reaction evidence="10 12">
        <text>ATP + H2O = ADP + phosphate + H(+)</text>
        <dbReference type="Rhea" id="RHEA:13065"/>
        <dbReference type="ChEBI" id="CHEBI:15377"/>
        <dbReference type="ChEBI" id="CHEBI:15378"/>
        <dbReference type="ChEBI" id="CHEBI:30616"/>
        <dbReference type="ChEBI" id="CHEBI:43474"/>
        <dbReference type="ChEBI" id="CHEBI:456216"/>
        <dbReference type="EC" id="5.6.2.3"/>
    </reaction>
</comment>
<dbReference type="NCBIfam" id="NF004384">
    <property type="entry name" value="PRK05748.1"/>
    <property type="match status" value="1"/>
</dbReference>
<dbReference type="GO" id="GO:0006269">
    <property type="term" value="P:DNA replication, synthesis of primer"/>
    <property type="evidence" value="ECO:0007669"/>
    <property type="project" value="UniProtKB-UniRule"/>
</dbReference>
<dbReference type="PANTHER" id="PTHR30153">
    <property type="entry name" value="REPLICATIVE DNA HELICASE DNAB"/>
    <property type="match status" value="1"/>
</dbReference>
<dbReference type="Gene3D" id="1.10.860.10">
    <property type="entry name" value="DNAb Helicase, Chain A"/>
    <property type="match status" value="1"/>
</dbReference>
<dbReference type="CDD" id="cd00984">
    <property type="entry name" value="DnaB_C"/>
    <property type="match status" value="1"/>
</dbReference>
<sequence>MRPRARPAMSGFPPPPSGPLEDAPPAPANPRSANVRSNGSAGRGYDRVPPHSLEAEVSVLGAALLSRNAASEAIEVLEPEHFYRNAHRTVFEGVRDLLAAGEPIDTVTLTEWLARRDRLDEVGGPAALHDLTVAVPTAANAAYYARIVRERALLRRLIDAGTEVAKLGYEATEDAETVVDRAESIIYDVAQSSTTADYAKLGDLLNESFEQIEKLAEQNSEVTGLSTGFDDLDRLTAGLQPQNLIILAARPAMGKSSLSLGIAQFVTVKLRRPAIIFSLEMSKLEIVNRMLSSEARIDSSKLRTGRLEDTDWRKLGDALGALSEAPLFIDDTPSISLMEIRAKCRRLKQKHGLDLVIVDYLQLMQSHKRTDSRQQEVSEISRGMKMLAKELDVPVMALSQLSRQPESRTDKRPQLADLRESGSIEQDADIVSFIYRDEVYDEDSPDKGIAELIVAKHRNGATGVVKLAFLNHLTKFANLARGSGGAPGGGGAGGMPTPM</sequence>
<dbReference type="GO" id="GO:0003677">
    <property type="term" value="F:DNA binding"/>
    <property type="evidence" value="ECO:0007669"/>
    <property type="project" value="UniProtKB-UniRule"/>
</dbReference>
<comment type="similarity">
    <text evidence="1 12">Belongs to the helicase family. DnaB subfamily.</text>
</comment>
<dbReference type="SUPFAM" id="SSF52540">
    <property type="entry name" value="P-loop containing nucleoside triphosphate hydrolases"/>
    <property type="match status" value="1"/>
</dbReference>
<dbReference type="Pfam" id="PF03796">
    <property type="entry name" value="DnaB_C"/>
    <property type="match status" value="1"/>
</dbReference>
<dbReference type="GO" id="GO:0005829">
    <property type="term" value="C:cytosol"/>
    <property type="evidence" value="ECO:0007669"/>
    <property type="project" value="TreeGrafter"/>
</dbReference>
<dbReference type="FunFam" id="1.10.860.10:FF:000001">
    <property type="entry name" value="Replicative DNA helicase"/>
    <property type="match status" value="1"/>
</dbReference>
<dbReference type="InterPro" id="IPR007693">
    <property type="entry name" value="DNA_helicase_DnaB-like_N"/>
</dbReference>
<evidence type="ECO:0000256" key="7">
    <source>
        <dbReference type="ARBA" id="ARBA00022840"/>
    </source>
</evidence>
<evidence type="ECO:0000256" key="4">
    <source>
        <dbReference type="ARBA" id="ARBA00022741"/>
    </source>
</evidence>
<keyword evidence="16" id="KW-1185">Reference proteome</keyword>
<dbReference type="SUPFAM" id="SSF48024">
    <property type="entry name" value="N-terminal domain of DnaB helicase"/>
    <property type="match status" value="1"/>
</dbReference>
<keyword evidence="7 12" id="KW-0067">ATP-binding</keyword>
<feature type="compositionally biased region" description="Basic and acidic residues" evidence="13">
    <location>
        <begin position="405"/>
        <end position="421"/>
    </location>
</feature>
<dbReference type="GO" id="GO:0043139">
    <property type="term" value="F:5'-3' DNA helicase activity"/>
    <property type="evidence" value="ECO:0007669"/>
    <property type="project" value="UniProtKB-EC"/>
</dbReference>
<evidence type="ECO:0000256" key="5">
    <source>
        <dbReference type="ARBA" id="ARBA00022801"/>
    </source>
</evidence>
<dbReference type="GO" id="GO:1990077">
    <property type="term" value="C:primosome complex"/>
    <property type="evidence" value="ECO:0007669"/>
    <property type="project" value="UniProtKB-UniRule"/>
</dbReference>
<accession>A0A8J3A571</accession>
<keyword evidence="3 12" id="KW-0235">DNA replication</keyword>
<dbReference type="AlphaFoldDB" id="A0A8J3A571"/>
<dbReference type="InterPro" id="IPR027417">
    <property type="entry name" value="P-loop_NTPase"/>
</dbReference>
<dbReference type="GO" id="GO:0005524">
    <property type="term" value="F:ATP binding"/>
    <property type="evidence" value="ECO:0007669"/>
    <property type="project" value="UniProtKB-UniRule"/>
</dbReference>
<evidence type="ECO:0000256" key="9">
    <source>
        <dbReference type="ARBA" id="ARBA00023235"/>
    </source>
</evidence>
<dbReference type="EMBL" id="BMHA01000001">
    <property type="protein sequence ID" value="GGI03272.1"/>
    <property type="molecule type" value="Genomic_DNA"/>
</dbReference>
<protein>
    <recommendedName>
        <fullName evidence="11 12">Replicative DNA helicase</fullName>
        <ecNumber evidence="11 12">5.6.2.3</ecNumber>
    </recommendedName>
</protein>
<dbReference type="PANTHER" id="PTHR30153:SF2">
    <property type="entry name" value="REPLICATIVE DNA HELICASE"/>
    <property type="match status" value="1"/>
</dbReference>
<reference evidence="15" key="2">
    <citation type="submission" date="2020-09" db="EMBL/GenBank/DDBJ databases">
        <authorList>
            <person name="Sun Q."/>
            <person name="Zhou Y."/>
        </authorList>
    </citation>
    <scope>NUCLEOTIDE SEQUENCE</scope>
    <source>
        <strain evidence="15">CGMCC 1.14988</strain>
    </source>
</reference>
<keyword evidence="6 12" id="KW-0347">Helicase</keyword>
<keyword evidence="2 12" id="KW-0639">Primosome</keyword>
<dbReference type="InterPro" id="IPR007694">
    <property type="entry name" value="DNA_helicase_DnaB-like_C"/>
</dbReference>
<evidence type="ECO:0000259" key="14">
    <source>
        <dbReference type="PROSITE" id="PS51199"/>
    </source>
</evidence>
<dbReference type="InterPro" id="IPR016136">
    <property type="entry name" value="DNA_helicase_N/primase_C"/>
</dbReference>
<proteinExistence type="inferred from homology"/>
<evidence type="ECO:0000256" key="1">
    <source>
        <dbReference type="ARBA" id="ARBA00008428"/>
    </source>
</evidence>
<dbReference type="FunFam" id="3.40.50.300:FF:000076">
    <property type="entry name" value="Replicative DNA helicase"/>
    <property type="match status" value="1"/>
</dbReference>
<dbReference type="GO" id="GO:0016787">
    <property type="term" value="F:hydrolase activity"/>
    <property type="evidence" value="ECO:0007669"/>
    <property type="project" value="UniProtKB-KW"/>
</dbReference>
<reference evidence="15" key="1">
    <citation type="journal article" date="2014" name="Int. J. Syst. Evol. Microbiol.">
        <title>Complete genome sequence of Corynebacterium casei LMG S-19264T (=DSM 44701T), isolated from a smear-ripened cheese.</title>
        <authorList>
            <consortium name="US DOE Joint Genome Institute (JGI-PGF)"/>
            <person name="Walter F."/>
            <person name="Albersmeier A."/>
            <person name="Kalinowski J."/>
            <person name="Ruckert C."/>
        </authorList>
    </citation>
    <scope>NUCLEOTIDE SEQUENCE</scope>
    <source>
        <strain evidence="15">CGMCC 1.14988</strain>
    </source>
</reference>
<feature type="region of interest" description="Disordered" evidence="13">
    <location>
        <begin position="399"/>
        <end position="421"/>
    </location>
</feature>
<gene>
    <name evidence="15" type="ORF">GCM10011354_03210</name>
</gene>
<dbReference type="Gene3D" id="3.40.50.300">
    <property type="entry name" value="P-loop containing nucleotide triphosphate hydrolases"/>
    <property type="match status" value="1"/>
</dbReference>
<evidence type="ECO:0000313" key="15">
    <source>
        <dbReference type="EMBL" id="GGI03272.1"/>
    </source>
</evidence>
<dbReference type="Pfam" id="PF00772">
    <property type="entry name" value="DnaB"/>
    <property type="match status" value="1"/>
</dbReference>
<evidence type="ECO:0000256" key="12">
    <source>
        <dbReference type="RuleBase" id="RU362085"/>
    </source>
</evidence>
<evidence type="ECO:0000256" key="8">
    <source>
        <dbReference type="ARBA" id="ARBA00023125"/>
    </source>
</evidence>
<dbReference type="EC" id="5.6.2.3" evidence="11 12"/>
<organism evidence="15 16">
    <name type="scientific">Egicoccus halophilus</name>
    <dbReference type="NCBI Taxonomy" id="1670830"/>
    <lineage>
        <taxon>Bacteria</taxon>
        <taxon>Bacillati</taxon>
        <taxon>Actinomycetota</taxon>
        <taxon>Nitriliruptoria</taxon>
        <taxon>Egicoccales</taxon>
        <taxon>Egicoccaceae</taxon>
        <taxon>Egicoccus</taxon>
    </lineage>
</organism>
<evidence type="ECO:0000256" key="11">
    <source>
        <dbReference type="NCBIfam" id="TIGR00665"/>
    </source>
</evidence>
<dbReference type="Proteomes" id="UP000650511">
    <property type="component" value="Unassembled WGS sequence"/>
</dbReference>
<feature type="region of interest" description="Disordered" evidence="13">
    <location>
        <begin position="1"/>
        <end position="49"/>
    </location>
</feature>
<evidence type="ECO:0000256" key="10">
    <source>
        <dbReference type="ARBA" id="ARBA00048954"/>
    </source>
</evidence>
<comment type="caution">
    <text evidence="15">The sequence shown here is derived from an EMBL/GenBank/DDBJ whole genome shotgun (WGS) entry which is preliminary data.</text>
</comment>
<keyword evidence="5 12" id="KW-0378">Hydrolase</keyword>
<keyword evidence="9" id="KW-0413">Isomerase</keyword>
<feature type="compositionally biased region" description="Pro residues" evidence="13">
    <location>
        <begin position="12"/>
        <end position="28"/>
    </location>
</feature>
<dbReference type="InterPro" id="IPR007692">
    <property type="entry name" value="DNA_helicase_DnaB"/>
</dbReference>
<name>A0A8J3A571_9ACTN</name>